<dbReference type="SUPFAM" id="SSF81767">
    <property type="entry name" value="Pre-protein crosslinking domain of SecA"/>
    <property type="match status" value="1"/>
</dbReference>
<dbReference type="PROSITE" id="PS51194">
    <property type="entry name" value="HELICASE_CTER"/>
    <property type="match status" value="1"/>
</dbReference>
<dbReference type="GO" id="GO:0006605">
    <property type="term" value="P:protein targeting"/>
    <property type="evidence" value="ECO:0007669"/>
    <property type="project" value="UniProtKB-UniRule"/>
</dbReference>
<feature type="domain" description="SecA family profile" evidence="15">
    <location>
        <begin position="1"/>
        <end position="558"/>
    </location>
</feature>
<comment type="caution">
    <text evidence="16">The sequence shown here is derived from an EMBL/GenBank/DDBJ whole genome shotgun (WGS) entry which is preliminary data.</text>
</comment>
<gene>
    <name evidence="12" type="primary">secA</name>
    <name evidence="16" type="ORF">A5802_002986</name>
</gene>
<dbReference type="RefSeq" id="WP_086335525.1">
    <property type="nucleotide sequence ID" value="NZ_NGMS01000004.1"/>
</dbReference>
<dbReference type="InterPro" id="IPR036266">
    <property type="entry name" value="SecA_Wing/Scaffold_sf"/>
</dbReference>
<comment type="subunit">
    <text evidence="12">Monomer and homodimer. Part of the essential Sec protein translocation apparatus which comprises SecA, SecYEG and auxiliary proteins SecDF. Other proteins may also be involved.</text>
</comment>
<dbReference type="InterPro" id="IPR044722">
    <property type="entry name" value="SecA_SF2_C"/>
</dbReference>
<feature type="binding site" evidence="12">
    <location>
        <position position="480"/>
    </location>
    <ligand>
        <name>ATP</name>
        <dbReference type="ChEBI" id="CHEBI:30616"/>
    </ligand>
</feature>
<dbReference type="InterPro" id="IPR014001">
    <property type="entry name" value="Helicase_ATP-bd"/>
</dbReference>
<dbReference type="PROSITE" id="PS51192">
    <property type="entry name" value="HELICASE_ATP_BIND_1"/>
    <property type="match status" value="1"/>
</dbReference>
<dbReference type="EMBL" id="NGMS01000004">
    <property type="protein sequence ID" value="OTP24831.1"/>
    <property type="molecule type" value="Genomic_DNA"/>
</dbReference>
<keyword evidence="8 12" id="KW-0653">Protein transport</keyword>
<accession>A0A242KUM2</accession>
<dbReference type="GO" id="GO:0043952">
    <property type="term" value="P:protein transport by the Sec complex"/>
    <property type="evidence" value="ECO:0007669"/>
    <property type="project" value="TreeGrafter"/>
</dbReference>
<evidence type="ECO:0000256" key="7">
    <source>
        <dbReference type="ARBA" id="ARBA00022840"/>
    </source>
</evidence>
<evidence type="ECO:0000256" key="11">
    <source>
        <dbReference type="ARBA" id="ARBA00023136"/>
    </source>
</evidence>
<dbReference type="GO" id="GO:0005829">
    <property type="term" value="C:cytosol"/>
    <property type="evidence" value="ECO:0007669"/>
    <property type="project" value="TreeGrafter"/>
</dbReference>
<dbReference type="GO" id="GO:0008564">
    <property type="term" value="F:protein-exporting ATPase activity"/>
    <property type="evidence" value="ECO:0007669"/>
    <property type="project" value="UniProtKB-EC"/>
</dbReference>
<dbReference type="PROSITE" id="PS51196">
    <property type="entry name" value="SECA_MOTOR_DEAD"/>
    <property type="match status" value="1"/>
</dbReference>
<dbReference type="Pfam" id="PF07516">
    <property type="entry name" value="SecA_SW"/>
    <property type="match status" value="1"/>
</dbReference>
<dbReference type="FunFam" id="3.40.50.300:FF:000429">
    <property type="entry name" value="Preprotein translocase subunit SecA"/>
    <property type="match status" value="1"/>
</dbReference>
<protein>
    <recommendedName>
        <fullName evidence="12">Protein translocase subunit SecA</fullName>
        <ecNumber evidence="12">7.4.2.8</ecNumber>
    </recommendedName>
</protein>
<keyword evidence="10 12" id="KW-0811">Translocation</keyword>
<keyword evidence="5 12" id="KW-0963">Cytoplasm</keyword>
<evidence type="ECO:0000256" key="8">
    <source>
        <dbReference type="ARBA" id="ARBA00022927"/>
    </source>
</evidence>
<dbReference type="Gene3D" id="3.40.50.300">
    <property type="entry name" value="P-loop containing nucleotide triphosphate hydrolases"/>
    <property type="match status" value="2"/>
</dbReference>
<evidence type="ECO:0000256" key="12">
    <source>
        <dbReference type="HAMAP-Rule" id="MF_01382"/>
    </source>
</evidence>
<dbReference type="InterPro" id="IPR011116">
    <property type="entry name" value="SecA_Wing/Scaffold"/>
</dbReference>
<dbReference type="InterPro" id="IPR000185">
    <property type="entry name" value="SecA"/>
</dbReference>
<dbReference type="SUPFAM" id="SSF81886">
    <property type="entry name" value="Helical scaffold and wing domains of SecA"/>
    <property type="match status" value="1"/>
</dbReference>
<dbReference type="AlphaFoldDB" id="A0A242KUM2"/>
<dbReference type="InterPro" id="IPR011115">
    <property type="entry name" value="SecA_DEAD"/>
</dbReference>
<dbReference type="GO" id="GO:0065002">
    <property type="term" value="P:intracellular protein transmembrane transport"/>
    <property type="evidence" value="ECO:0007669"/>
    <property type="project" value="UniProtKB-UniRule"/>
</dbReference>
<feature type="binding site" evidence="12">
    <location>
        <begin position="87"/>
        <end position="91"/>
    </location>
    <ligand>
        <name>ATP</name>
        <dbReference type="ChEBI" id="CHEBI:30616"/>
    </ligand>
</feature>
<evidence type="ECO:0000259" key="15">
    <source>
        <dbReference type="PROSITE" id="PS51196"/>
    </source>
</evidence>
<feature type="domain" description="Helicase C-terminal" evidence="14">
    <location>
        <begin position="402"/>
        <end position="562"/>
    </location>
</feature>
<evidence type="ECO:0000256" key="10">
    <source>
        <dbReference type="ARBA" id="ARBA00023010"/>
    </source>
</evidence>
<keyword evidence="6 12" id="KW-0547">Nucleotide-binding</keyword>
<dbReference type="GO" id="GO:0005886">
    <property type="term" value="C:plasma membrane"/>
    <property type="evidence" value="ECO:0007669"/>
    <property type="project" value="UniProtKB-SubCell"/>
</dbReference>
<dbReference type="PRINTS" id="PR00906">
    <property type="entry name" value="SECA"/>
</dbReference>
<dbReference type="Pfam" id="PF01043">
    <property type="entry name" value="SecA_PP_bind"/>
    <property type="match status" value="1"/>
</dbReference>
<keyword evidence="7 12" id="KW-0067">ATP-binding</keyword>
<dbReference type="SUPFAM" id="SSF52540">
    <property type="entry name" value="P-loop containing nucleoside triphosphate hydrolases"/>
    <property type="match status" value="2"/>
</dbReference>
<dbReference type="Pfam" id="PF07517">
    <property type="entry name" value="SecA_DEAD"/>
    <property type="match status" value="1"/>
</dbReference>
<dbReference type="GO" id="GO:0017038">
    <property type="term" value="P:protein import"/>
    <property type="evidence" value="ECO:0007669"/>
    <property type="project" value="InterPro"/>
</dbReference>
<evidence type="ECO:0000256" key="9">
    <source>
        <dbReference type="ARBA" id="ARBA00022967"/>
    </source>
</evidence>
<dbReference type="Gene3D" id="1.10.3060.10">
    <property type="entry name" value="Helical scaffold and wing domains of SecA"/>
    <property type="match status" value="1"/>
</dbReference>
<evidence type="ECO:0000256" key="4">
    <source>
        <dbReference type="ARBA" id="ARBA00022475"/>
    </source>
</evidence>
<dbReference type="Gene3D" id="3.90.1440.10">
    <property type="entry name" value="SecA, preprotein cross-linking domain"/>
    <property type="match status" value="1"/>
</dbReference>
<dbReference type="SMART" id="SM00958">
    <property type="entry name" value="SecA_PP_bind"/>
    <property type="match status" value="1"/>
</dbReference>
<evidence type="ECO:0000313" key="17">
    <source>
        <dbReference type="Proteomes" id="UP000195024"/>
    </source>
</evidence>
<evidence type="ECO:0000256" key="6">
    <source>
        <dbReference type="ARBA" id="ARBA00022741"/>
    </source>
</evidence>
<keyword evidence="4 12" id="KW-1003">Cell membrane</keyword>
<comment type="catalytic activity">
    <reaction evidence="12">
        <text>ATP + H2O + cellular proteinSide 1 = ADP + phosphate + cellular proteinSide 2.</text>
        <dbReference type="EC" id="7.4.2.8"/>
    </reaction>
</comment>
<organism evidence="16 17">
    <name type="scientific">Enterococcus mundtii</name>
    <dbReference type="NCBI Taxonomy" id="53346"/>
    <lineage>
        <taxon>Bacteria</taxon>
        <taxon>Bacillati</taxon>
        <taxon>Bacillota</taxon>
        <taxon>Bacilli</taxon>
        <taxon>Lactobacillales</taxon>
        <taxon>Enterococcaceae</taxon>
        <taxon>Enterococcus</taxon>
    </lineage>
</organism>
<dbReference type="CDD" id="cd18803">
    <property type="entry name" value="SF2_C_secA"/>
    <property type="match status" value="1"/>
</dbReference>
<comment type="function">
    <text evidence="12">Part of the Sec protein translocase complex. Interacts with the SecYEG preprotein conducting channel. Has a central role in coupling the hydrolysis of ATP to the transfer of proteins into and across the cell membrane, serving as an ATP-driven molecular motor driving the stepwise translocation of polypeptide chains across the membrane.</text>
</comment>
<name>A0A242KUM2_ENTMU</name>
<comment type="subcellular location">
    <subcellularLocation>
        <location evidence="12">Cell membrane</location>
        <topology evidence="12">Peripheral membrane protein</topology>
        <orientation evidence="12">Cytoplasmic side</orientation>
    </subcellularLocation>
    <subcellularLocation>
        <location evidence="12">Cytoplasm</location>
    </subcellularLocation>
    <subcellularLocation>
        <location evidence="1">Membrane</location>
        <topology evidence="1">Peripheral membrane protein</topology>
    </subcellularLocation>
    <text evidence="12">Distribution is 50-50.</text>
</comment>
<dbReference type="SMART" id="SM00957">
    <property type="entry name" value="SecA_DEAD"/>
    <property type="match status" value="1"/>
</dbReference>
<dbReference type="CDD" id="cd17928">
    <property type="entry name" value="DEXDc_SecA"/>
    <property type="match status" value="1"/>
</dbReference>
<dbReference type="InterPro" id="IPR027417">
    <property type="entry name" value="P-loop_NTPase"/>
</dbReference>
<proteinExistence type="inferred from homology"/>
<dbReference type="PANTHER" id="PTHR30612">
    <property type="entry name" value="SECA INNER MEMBRANE COMPONENT OF SEC PROTEIN SECRETION SYSTEM"/>
    <property type="match status" value="1"/>
</dbReference>
<sequence length="774" mass="89056">MRYHKILKKINELYKEMAGKTDLELQKYTSVFKEKIKKGVREEELLVEAFAVMREADRRVLQLFPTDEQILGAIAIYYGNIAEVKTGEGKSLIATLPLYLKALHGQTAFLVTTNNYLAHRDYERIGNVYRWLGISVADGSQSNEEEFDIEQKKIMYSASVIYISNSTLAFDFLINGLAESSSERYMPQLDFALLDEVDEILLDGAQMPLIISGAPKIQSNYFEVSNSFVELLIQGKDFEIDEERQNVWLTPKGIEYAKQYFSVNNLLDQAYFTLYQHIIIALKAHYILKKGKNYLVEEGKVKLLDHKNGRILEGSNLQSGLHQALEAKEQVEITQETQIISSITYQNLFRKFSSLAGMSGTAKVAESEFINTYNLPVKKIRTHKKSIRIDHKPKQYVTFKAKIEAVLKKIIDLHSTGRPLLIIAGSVDASELLSMHLLDKGIPHNVLNAKNSSKEAKIIKEAGRVGAITVATAMAGRGTDIKMEHEAIERGGLVVIITERMLNKRIELQAKGRAGRQGEPGETYVFESLEDDIIKLFVQEKVQKYYDKHLLSSSEVRSRKIRKSFYQAQKIAEEKAENERIKALQFDEVFLLQKRMIDKSREEIIRLSNINEAIVFFETHARIALDNFFFKRKSANELQRFILDYVDYNFKKNTLESEKEEIISQVNYVLNLVKNSLYHKRKQINDDETFFHYLQITMLKALDTIWSEQVDALNQLRVVVESRTTAQKKAIFEFETEAQRSYKLRQKEVSKLILKNVTLSTIEIKKEELIITFP</sequence>
<dbReference type="GO" id="GO:0005524">
    <property type="term" value="F:ATP binding"/>
    <property type="evidence" value="ECO:0007669"/>
    <property type="project" value="UniProtKB-UniRule"/>
</dbReference>
<dbReference type="GO" id="GO:0031522">
    <property type="term" value="C:cell envelope Sec protein transport complex"/>
    <property type="evidence" value="ECO:0007669"/>
    <property type="project" value="TreeGrafter"/>
</dbReference>
<dbReference type="Pfam" id="PF21090">
    <property type="entry name" value="P-loop_SecA"/>
    <property type="match status" value="1"/>
</dbReference>
<evidence type="ECO:0000259" key="14">
    <source>
        <dbReference type="PROSITE" id="PS51194"/>
    </source>
</evidence>
<evidence type="ECO:0000313" key="16">
    <source>
        <dbReference type="EMBL" id="OTP24831.1"/>
    </source>
</evidence>
<comment type="similarity">
    <text evidence="2 12">Belongs to the SecA family.</text>
</comment>
<dbReference type="InterPro" id="IPR014018">
    <property type="entry name" value="SecA_motor_DEAD"/>
</dbReference>
<keyword evidence="9 12" id="KW-1278">Translocase</keyword>
<evidence type="ECO:0000256" key="1">
    <source>
        <dbReference type="ARBA" id="ARBA00004170"/>
    </source>
</evidence>
<keyword evidence="11 12" id="KW-0472">Membrane</keyword>
<dbReference type="Proteomes" id="UP000195024">
    <property type="component" value="Unassembled WGS sequence"/>
</dbReference>
<keyword evidence="3 12" id="KW-0813">Transport</keyword>
<reference evidence="16 17" key="1">
    <citation type="submission" date="2017-05" db="EMBL/GenBank/DDBJ databases">
        <title>The Genome Sequence of Enterococcus mundtii 6B1_DIV0119.</title>
        <authorList>
            <consortium name="The Broad Institute Genomics Platform"/>
            <consortium name="The Broad Institute Genomic Center for Infectious Diseases"/>
            <person name="Earl A."/>
            <person name="Manson A."/>
            <person name="Schwartman J."/>
            <person name="Gilmore M."/>
            <person name="Abouelleil A."/>
            <person name="Cao P."/>
            <person name="Chapman S."/>
            <person name="Cusick C."/>
            <person name="Shea T."/>
            <person name="Young S."/>
            <person name="Neafsey D."/>
            <person name="Nusbaum C."/>
            <person name="Birren B."/>
        </authorList>
    </citation>
    <scope>NUCLEOTIDE SEQUENCE [LARGE SCALE GENOMIC DNA]</scope>
    <source>
        <strain evidence="16 17">6B1_DIV0119</strain>
    </source>
</reference>
<evidence type="ECO:0000259" key="13">
    <source>
        <dbReference type="PROSITE" id="PS51192"/>
    </source>
</evidence>
<evidence type="ECO:0000256" key="3">
    <source>
        <dbReference type="ARBA" id="ARBA00022448"/>
    </source>
</evidence>
<dbReference type="InterPro" id="IPR001650">
    <property type="entry name" value="Helicase_C-like"/>
</dbReference>
<evidence type="ECO:0000256" key="2">
    <source>
        <dbReference type="ARBA" id="ARBA00007650"/>
    </source>
</evidence>
<dbReference type="PANTHER" id="PTHR30612:SF0">
    <property type="entry name" value="CHLOROPLAST PROTEIN-TRANSPORTING ATPASE"/>
    <property type="match status" value="1"/>
</dbReference>
<dbReference type="InterPro" id="IPR036670">
    <property type="entry name" value="SecA_X-link_sf"/>
</dbReference>
<dbReference type="EC" id="7.4.2.8" evidence="12"/>
<feature type="binding site" evidence="12">
    <location>
        <position position="69"/>
    </location>
    <ligand>
        <name>ATP</name>
        <dbReference type="ChEBI" id="CHEBI:30616"/>
    </ligand>
</feature>
<evidence type="ECO:0000256" key="5">
    <source>
        <dbReference type="ARBA" id="ARBA00022490"/>
    </source>
</evidence>
<feature type="domain" description="Helicase ATP-binding" evidence="13">
    <location>
        <begin position="71"/>
        <end position="234"/>
    </location>
</feature>
<dbReference type="HAMAP" id="MF_01382">
    <property type="entry name" value="SecA"/>
    <property type="match status" value="1"/>
</dbReference>
<dbReference type="InterPro" id="IPR011130">
    <property type="entry name" value="SecA_preprotein_X-link_dom"/>
</dbReference>